<dbReference type="Proteomes" id="UP000779900">
    <property type="component" value="Unassembled WGS sequence"/>
</dbReference>
<reference evidence="1" key="1">
    <citation type="submission" date="2019-03" db="EMBL/GenBank/DDBJ databases">
        <title>Lake Tanganyika Metagenome-Assembled Genomes (MAGs).</title>
        <authorList>
            <person name="Tran P."/>
        </authorList>
    </citation>
    <scope>NUCLEOTIDE SEQUENCE</scope>
    <source>
        <strain evidence="1">K_DeepCast_150m_m2_040</strain>
    </source>
</reference>
<organism evidence="1 2">
    <name type="scientific">candidate division WOR-3 bacterium</name>
    <dbReference type="NCBI Taxonomy" id="2052148"/>
    <lineage>
        <taxon>Bacteria</taxon>
        <taxon>Bacteria division WOR-3</taxon>
    </lineage>
</organism>
<dbReference type="InterPro" id="IPR011048">
    <property type="entry name" value="Haem_d1_sf"/>
</dbReference>
<name>A0A937XK59_UNCW3</name>
<evidence type="ECO:0000313" key="1">
    <source>
        <dbReference type="EMBL" id="MBM3332814.1"/>
    </source>
</evidence>
<dbReference type="AlphaFoldDB" id="A0A937XK59"/>
<sequence>MRLIDCRNDSVLVDTVLGEGVAYLEAHTGDGEKVYIAHGLGGVEVLDASTLSLRTTIGWEHGVVNGILPFFVYSDTTDKLYWFVADGSVTDPESALVIDTRGDTVVARLGAGVWHRPGCLDHTGRYIFCPDEADSSLFVYDSQIDSVAAVYSGLPGPLCVKPNPERAQVYVGCDEVILVYPDAPLGVEEMPNAEVRTTSPGPTVVRGTLNLQPAICSLQSEIALLSVDGRKVLDLRPGPNDVRSLAPGVYFLRGPMTEDGRPGASVRKVVVTR</sequence>
<gene>
    <name evidence="1" type="ORF">FJY68_13370</name>
</gene>
<accession>A0A937XK59</accession>
<comment type="caution">
    <text evidence="1">The sequence shown here is derived from an EMBL/GenBank/DDBJ whole genome shotgun (WGS) entry which is preliminary data.</text>
</comment>
<evidence type="ECO:0000313" key="2">
    <source>
        <dbReference type="Proteomes" id="UP000779900"/>
    </source>
</evidence>
<dbReference type="InterPro" id="IPR015943">
    <property type="entry name" value="WD40/YVTN_repeat-like_dom_sf"/>
</dbReference>
<protein>
    <submittedName>
        <fullName evidence="1">Uncharacterized protein</fullName>
    </submittedName>
</protein>
<dbReference type="EMBL" id="VGIR01000143">
    <property type="protein sequence ID" value="MBM3332814.1"/>
    <property type="molecule type" value="Genomic_DNA"/>
</dbReference>
<dbReference type="Gene3D" id="2.130.10.10">
    <property type="entry name" value="YVTN repeat-like/Quinoprotein amine dehydrogenase"/>
    <property type="match status" value="1"/>
</dbReference>
<dbReference type="SUPFAM" id="SSF51004">
    <property type="entry name" value="C-terminal (heme d1) domain of cytochrome cd1-nitrite reductase"/>
    <property type="match status" value="1"/>
</dbReference>
<proteinExistence type="predicted"/>